<evidence type="ECO:0000313" key="2">
    <source>
        <dbReference type="Proteomes" id="UP001054945"/>
    </source>
</evidence>
<dbReference type="Proteomes" id="UP001054945">
    <property type="component" value="Unassembled WGS sequence"/>
</dbReference>
<proteinExistence type="predicted"/>
<accession>A0AAV4RSM9</accession>
<gene>
    <name evidence="1" type="ORF">CEXT_437211</name>
</gene>
<dbReference type="AlphaFoldDB" id="A0AAV4RSM9"/>
<protein>
    <submittedName>
        <fullName evidence="1">Uncharacterized protein</fullName>
    </submittedName>
</protein>
<sequence>MNHCSVYTNAWPNEIVCFLAELGHKLVQQKHDFAPFISETSSAYAKPPMNVPAKIVKLASPLATEPQ</sequence>
<name>A0AAV4RSM9_CAEEX</name>
<dbReference type="EMBL" id="BPLR01008318">
    <property type="protein sequence ID" value="GIY23826.1"/>
    <property type="molecule type" value="Genomic_DNA"/>
</dbReference>
<reference evidence="1 2" key="1">
    <citation type="submission" date="2021-06" db="EMBL/GenBank/DDBJ databases">
        <title>Caerostris extrusa draft genome.</title>
        <authorList>
            <person name="Kono N."/>
            <person name="Arakawa K."/>
        </authorList>
    </citation>
    <scope>NUCLEOTIDE SEQUENCE [LARGE SCALE GENOMIC DNA]</scope>
</reference>
<evidence type="ECO:0000313" key="1">
    <source>
        <dbReference type="EMBL" id="GIY23826.1"/>
    </source>
</evidence>
<comment type="caution">
    <text evidence="1">The sequence shown here is derived from an EMBL/GenBank/DDBJ whole genome shotgun (WGS) entry which is preliminary data.</text>
</comment>
<organism evidence="1 2">
    <name type="scientific">Caerostris extrusa</name>
    <name type="common">Bark spider</name>
    <name type="synonym">Caerostris bankana</name>
    <dbReference type="NCBI Taxonomy" id="172846"/>
    <lineage>
        <taxon>Eukaryota</taxon>
        <taxon>Metazoa</taxon>
        <taxon>Ecdysozoa</taxon>
        <taxon>Arthropoda</taxon>
        <taxon>Chelicerata</taxon>
        <taxon>Arachnida</taxon>
        <taxon>Araneae</taxon>
        <taxon>Araneomorphae</taxon>
        <taxon>Entelegynae</taxon>
        <taxon>Araneoidea</taxon>
        <taxon>Araneidae</taxon>
        <taxon>Caerostris</taxon>
    </lineage>
</organism>
<keyword evidence="2" id="KW-1185">Reference proteome</keyword>